<dbReference type="AlphaFoldDB" id="A0A1E3B1W0"/>
<dbReference type="EMBL" id="JXNT01000025">
    <property type="protein sequence ID" value="ODM14476.1"/>
    <property type="molecule type" value="Genomic_DNA"/>
</dbReference>
<comment type="caution">
    <text evidence="2">The sequence shown here is derived from an EMBL/GenBank/DDBJ whole genome shotgun (WGS) entry which is preliminary data.</text>
</comment>
<dbReference type="GO" id="GO:0004672">
    <property type="term" value="F:protein kinase activity"/>
    <property type="evidence" value="ECO:0007669"/>
    <property type="project" value="InterPro"/>
</dbReference>
<evidence type="ECO:0000313" key="2">
    <source>
        <dbReference type="EMBL" id="ODM14476.1"/>
    </source>
</evidence>
<accession>A0A1E3B1W0</accession>
<dbReference type="STRING" id="573508.A0A1E3B1W0"/>
<dbReference type="GO" id="GO:0005524">
    <property type="term" value="F:ATP binding"/>
    <property type="evidence" value="ECO:0007669"/>
    <property type="project" value="InterPro"/>
</dbReference>
<feature type="domain" description="Protein kinase" evidence="1">
    <location>
        <begin position="267"/>
        <end position="312"/>
    </location>
</feature>
<reference evidence="2 3" key="1">
    <citation type="journal article" date="2016" name="BMC Genomics">
        <title>Comparative genomic and transcriptomic analyses of the Fuzhuan brick tea-fermentation fungus Aspergillus cristatus.</title>
        <authorList>
            <person name="Ge Y."/>
            <person name="Wang Y."/>
            <person name="Liu Y."/>
            <person name="Tan Y."/>
            <person name="Ren X."/>
            <person name="Zhang X."/>
            <person name="Hyde K.D."/>
            <person name="Liu Y."/>
            <person name="Liu Z."/>
        </authorList>
    </citation>
    <scope>NUCLEOTIDE SEQUENCE [LARGE SCALE GENOMIC DNA]</scope>
    <source>
        <strain evidence="2 3">GZAAS20.1005</strain>
    </source>
</reference>
<keyword evidence="3" id="KW-1185">Reference proteome</keyword>
<dbReference type="Proteomes" id="UP000094569">
    <property type="component" value="Unassembled WGS sequence"/>
</dbReference>
<organism evidence="2 3">
    <name type="scientific">Aspergillus cristatus</name>
    <name type="common">Chinese Fuzhuan brick tea-fermentation fungus</name>
    <name type="synonym">Eurotium cristatum</name>
    <dbReference type="NCBI Taxonomy" id="573508"/>
    <lineage>
        <taxon>Eukaryota</taxon>
        <taxon>Fungi</taxon>
        <taxon>Dikarya</taxon>
        <taxon>Ascomycota</taxon>
        <taxon>Pezizomycotina</taxon>
        <taxon>Eurotiomycetes</taxon>
        <taxon>Eurotiomycetidae</taxon>
        <taxon>Eurotiales</taxon>
        <taxon>Aspergillaceae</taxon>
        <taxon>Aspergillus</taxon>
        <taxon>Aspergillus subgen. Aspergillus</taxon>
    </lineage>
</organism>
<evidence type="ECO:0000313" key="3">
    <source>
        <dbReference type="Proteomes" id="UP000094569"/>
    </source>
</evidence>
<proteinExistence type="predicted"/>
<gene>
    <name evidence="2" type="ORF">SI65_10098</name>
</gene>
<dbReference type="SUPFAM" id="SSF56112">
    <property type="entry name" value="Protein kinase-like (PK-like)"/>
    <property type="match status" value="1"/>
</dbReference>
<dbReference type="InterPro" id="IPR011009">
    <property type="entry name" value="Kinase-like_dom_sf"/>
</dbReference>
<dbReference type="InterPro" id="IPR000719">
    <property type="entry name" value="Prot_kinase_dom"/>
</dbReference>
<name>A0A1E3B1W0_ASPCR</name>
<dbReference type="VEuPathDB" id="FungiDB:SI65_10098"/>
<sequence>MAQQQPLYDIGPFGSSIRNTDTQLNVYVSDKRFKIDLFTANFESSPALLAEDLQQVHRQEPEFIPDENEDGEFEDPLDEIHDWILQSFLPIFRKLAPLDQGRKYTLKDCLFAEEFNYTVHVLEDSLAPVYLGNTKGKKHHLIGARLPFSTQVDYSIFPVYHPNEIQVPINANSTSLPAAPHWVFIHGRPQPSFFKIVYGGDAGMTLKELLAYSKIHTAQFDASVCTSRLDGLVQDDDGHVVGLLLSYIDCRGTTLCCIDGRDPKYSEARQKWIDQISHALKHLHSPHIVWGDAKAANVLVDINGDAYLIDFGGGYTECWVEKDLSNSIDGDLQGLENIKPYLFERTMQDKGEQGLAGVR</sequence>
<protein>
    <recommendedName>
        <fullName evidence="1">Protein kinase domain-containing protein</fullName>
    </recommendedName>
</protein>
<dbReference type="OrthoDB" id="4062651at2759"/>
<dbReference type="Gene3D" id="1.10.510.10">
    <property type="entry name" value="Transferase(Phosphotransferase) domain 1"/>
    <property type="match status" value="1"/>
</dbReference>
<evidence type="ECO:0000259" key="1">
    <source>
        <dbReference type="Pfam" id="PF00069"/>
    </source>
</evidence>
<dbReference type="Pfam" id="PF00069">
    <property type="entry name" value="Pkinase"/>
    <property type="match status" value="1"/>
</dbReference>